<dbReference type="EMBL" id="QGKX02000088">
    <property type="protein sequence ID" value="KAF3583397.1"/>
    <property type="molecule type" value="Genomic_DNA"/>
</dbReference>
<dbReference type="Proteomes" id="UP000712600">
    <property type="component" value="Unassembled WGS sequence"/>
</dbReference>
<name>A0A8S9RRS9_BRACR</name>
<gene>
    <name evidence="2" type="ORF">F2Q69_00030088</name>
</gene>
<reference evidence="2" key="1">
    <citation type="submission" date="2019-12" db="EMBL/GenBank/DDBJ databases">
        <title>Genome sequencing and annotation of Brassica cretica.</title>
        <authorList>
            <person name="Studholme D.J."/>
            <person name="Sarris P."/>
        </authorList>
    </citation>
    <scope>NUCLEOTIDE SEQUENCE</scope>
    <source>
        <strain evidence="2">PFS-109/04</strain>
        <tissue evidence="2">Leaf</tissue>
    </source>
</reference>
<protein>
    <submittedName>
        <fullName evidence="2">Uncharacterized protein</fullName>
    </submittedName>
</protein>
<feature type="region of interest" description="Disordered" evidence="1">
    <location>
        <begin position="89"/>
        <end position="195"/>
    </location>
</feature>
<dbReference type="AlphaFoldDB" id="A0A8S9RRS9"/>
<feature type="compositionally biased region" description="Acidic residues" evidence="1">
    <location>
        <begin position="144"/>
        <end position="164"/>
    </location>
</feature>
<feature type="compositionally biased region" description="Basic residues" evidence="1">
    <location>
        <begin position="120"/>
        <end position="130"/>
    </location>
</feature>
<sequence length="195" mass="21118">MRDATECARDGQSGAVPVDSITLRARADRIVRSAFSRREWRSDLPTVLPIRAKRLDIFPKDIQKQVSEAKRMGTLLDLSAMLAAQLGLASEEGPSATVPRTGEGSAEEASDVPPSGEPQKKKKKKKKRMKKPVDEQSENPVEPTEIEEGDVQEEELQPEEEASEAEISGERDGAAGAGEGEESEIPLTVARPDGS</sequence>
<organism evidence="2 3">
    <name type="scientific">Brassica cretica</name>
    <name type="common">Mustard</name>
    <dbReference type="NCBI Taxonomy" id="69181"/>
    <lineage>
        <taxon>Eukaryota</taxon>
        <taxon>Viridiplantae</taxon>
        <taxon>Streptophyta</taxon>
        <taxon>Embryophyta</taxon>
        <taxon>Tracheophyta</taxon>
        <taxon>Spermatophyta</taxon>
        <taxon>Magnoliopsida</taxon>
        <taxon>eudicotyledons</taxon>
        <taxon>Gunneridae</taxon>
        <taxon>Pentapetalae</taxon>
        <taxon>rosids</taxon>
        <taxon>malvids</taxon>
        <taxon>Brassicales</taxon>
        <taxon>Brassicaceae</taxon>
        <taxon>Brassiceae</taxon>
        <taxon>Brassica</taxon>
    </lineage>
</organism>
<evidence type="ECO:0000313" key="2">
    <source>
        <dbReference type="EMBL" id="KAF3583397.1"/>
    </source>
</evidence>
<evidence type="ECO:0000256" key="1">
    <source>
        <dbReference type="SAM" id="MobiDB-lite"/>
    </source>
</evidence>
<proteinExistence type="predicted"/>
<comment type="caution">
    <text evidence="2">The sequence shown here is derived from an EMBL/GenBank/DDBJ whole genome shotgun (WGS) entry which is preliminary data.</text>
</comment>
<evidence type="ECO:0000313" key="3">
    <source>
        <dbReference type="Proteomes" id="UP000712600"/>
    </source>
</evidence>
<accession>A0A8S9RRS9</accession>